<keyword evidence="8 10" id="KW-0326">Glycosidase</keyword>
<dbReference type="PANTHER" id="PTHR31736:SF19">
    <property type="entry name" value="PECTIN LYASE SUPERFAMILY PROTEIN-RELATED"/>
    <property type="match status" value="1"/>
</dbReference>
<keyword evidence="5 10" id="KW-0378">Hydrolase</keyword>
<keyword evidence="9" id="KW-0961">Cell wall biogenesis/degradation</keyword>
<organism evidence="12 13">
    <name type="scientific">Phaeomoniella chlamydospora</name>
    <name type="common">Phaeoacremonium chlamydosporum</name>
    <dbReference type="NCBI Taxonomy" id="158046"/>
    <lineage>
        <taxon>Eukaryota</taxon>
        <taxon>Fungi</taxon>
        <taxon>Dikarya</taxon>
        <taxon>Ascomycota</taxon>
        <taxon>Pezizomycotina</taxon>
        <taxon>Eurotiomycetes</taxon>
        <taxon>Chaetothyriomycetidae</taxon>
        <taxon>Phaeomoniellales</taxon>
        <taxon>Phaeomoniellaceae</taxon>
        <taxon>Phaeomoniella</taxon>
    </lineage>
</organism>
<dbReference type="GO" id="GO:0005975">
    <property type="term" value="P:carbohydrate metabolic process"/>
    <property type="evidence" value="ECO:0007669"/>
    <property type="project" value="InterPro"/>
</dbReference>
<keyword evidence="4 11" id="KW-0732">Signal</keyword>
<evidence type="ECO:0000256" key="5">
    <source>
        <dbReference type="ARBA" id="ARBA00022801"/>
    </source>
</evidence>
<dbReference type="GO" id="GO:0071555">
    <property type="term" value="P:cell wall organization"/>
    <property type="evidence" value="ECO:0007669"/>
    <property type="project" value="UniProtKB-KW"/>
</dbReference>
<sequence length="448" mass="47805">MPSSLRAFLAKAALSAIVLSTSTVNASADINKRSLGATTPLSEKSTVCNVLDYGGVADGETDIGPAITEAFSSCVSGNAATLYIPDGNYSLATGVTLSGASGWAFQIDGLITLTSDGSFDGNAFVIEDGSDIEVYSGTNTGAINGQGYITRRDDTSQNARLMRFISVTGGSVHNIILVDSPTFHLVLNEVSNFEVYYITVRGPDIGGTDGIDLICTDNCYVHDFEVTNRDECVSVKTPSENVLIEEAYCNHSGGMSIGSLTADITDSSDAAAVSNITMRNIYVYRNTQMLMIKTFPGGDGATGYVKDSVFENFWAYDTTYALDIDQYWESHTTPNTGAVALSGLTFSNWTGTMNNGAERGAVVIRGSDIVPLQDITLEGFAMWTVNGDKVVNQCKNVYGTGECIKASTGSTSYTTSVTTTTTPAGRLLACCEHRSGERYFIRNDQRRC</sequence>
<evidence type="ECO:0000256" key="9">
    <source>
        <dbReference type="ARBA" id="ARBA00023316"/>
    </source>
</evidence>
<feature type="signal peptide" evidence="11">
    <location>
        <begin position="1"/>
        <end position="28"/>
    </location>
</feature>
<keyword evidence="6" id="KW-1015">Disulfide bond</keyword>
<dbReference type="SUPFAM" id="SSF51126">
    <property type="entry name" value="Pectin lyase-like"/>
    <property type="match status" value="1"/>
</dbReference>
<evidence type="ECO:0000256" key="6">
    <source>
        <dbReference type="ARBA" id="ARBA00023157"/>
    </source>
</evidence>
<dbReference type="AlphaFoldDB" id="A0A0G2EY63"/>
<protein>
    <submittedName>
        <fullName evidence="12">Putative endo-rhamnogalacturonase f</fullName>
    </submittedName>
</protein>
<reference evidence="12 13" key="1">
    <citation type="submission" date="2015-05" db="EMBL/GenBank/DDBJ databases">
        <title>Distinctive expansion of gene families associated with plant cell wall degradation and secondary metabolism in the genomes of grapevine trunk pathogens.</title>
        <authorList>
            <person name="Lawrence D.P."/>
            <person name="Travadon R."/>
            <person name="Rolshausen P.E."/>
            <person name="Baumgartner K."/>
        </authorList>
    </citation>
    <scope>NUCLEOTIDE SEQUENCE [LARGE SCALE GENOMIC DNA]</scope>
    <source>
        <strain evidence="12">UCRPC4</strain>
    </source>
</reference>
<name>A0A0G2EY63_PHACM</name>
<dbReference type="InterPro" id="IPR000743">
    <property type="entry name" value="Glyco_hydro_28"/>
</dbReference>
<keyword evidence="3" id="KW-0964">Secreted</keyword>
<evidence type="ECO:0000313" key="12">
    <source>
        <dbReference type="EMBL" id="KKY27109.1"/>
    </source>
</evidence>
<evidence type="ECO:0000256" key="11">
    <source>
        <dbReference type="SAM" id="SignalP"/>
    </source>
</evidence>
<dbReference type="Gene3D" id="2.160.20.10">
    <property type="entry name" value="Single-stranded right-handed beta-helix, Pectin lyase-like"/>
    <property type="match status" value="1"/>
</dbReference>
<dbReference type="InterPro" id="IPR011050">
    <property type="entry name" value="Pectin_lyase_fold/virulence"/>
</dbReference>
<dbReference type="Proteomes" id="UP000053317">
    <property type="component" value="Unassembled WGS sequence"/>
</dbReference>
<dbReference type="OrthoDB" id="187139at2759"/>
<keyword evidence="7" id="KW-0325">Glycoprotein</keyword>
<evidence type="ECO:0000256" key="3">
    <source>
        <dbReference type="ARBA" id="ARBA00022525"/>
    </source>
</evidence>
<reference evidence="12 13" key="2">
    <citation type="submission" date="2015-05" db="EMBL/GenBank/DDBJ databases">
        <authorList>
            <person name="Morales-Cruz A."/>
            <person name="Amrine K.C."/>
            <person name="Cantu D."/>
        </authorList>
    </citation>
    <scope>NUCLEOTIDE SEQUENCE [LARGE SCALE GENOMIC DNA]</scope>
    <source>
        <strain evidence="12">UCRPC4</strain>
    </source>
</reference>
<dbReference type="GO" id="GO:0005576">
    <property type="term" value="C:extracellular region"/>
    <property type="evidence" value="ECO:0007669"/>
    <property type="project" value="UniProtKB-SubCell"/>
</dbReference>
<evidence type="ECO:0000256" key="10">
    <source>
        <dbReference type="RuleBase" id="RU361169"/>
    </source>
</evidence>
<dbReference type="GO" id="GO:0046576">
    <property type="term" value="F:rhamnogalacturonan alpha-L-rhamnopyranosyl-(1-&gt;4)-alpha-D-galactopyranosyluronide lyase activity"/>
    <property type="evidence" value="ECO:0007669"/>
    <property type="project" value="UniProtKB-ARBA"/>
</dbReference>
<feature type="chain" id="PRO_5002543803" evidence="11">
    <location>
        <begin position="29"/>
        <end position="448"/>
    </location>
</feature>
<evidence type="ECO:0000256" key="1">
    <source>
        <dbReference type="ARBA" id="ARBA00004613"/>
    </source>
</evidence>
<evidence type="ECO:0000313" key="13">
    <source>
        <dbReference type="Proteomes" id="UP000053317"/>
    </source>
</evidence>
<dbReference type="Pfam" id="PF00295">
    <property type="entry name" value="Glyco_hydro_28"/>
    <property type="match status" value="1"/>
</dbReference>
<evidence type="ECO:0000256" key="7">
    <source>
        <dbReference type="ARBA" id="ARBA00023180"/>
    </source>
</evidence>
<proteinExistence type="inferred from homology"/>
<evidence type="ECO:0000256" key="4">
    <source>
        <dbReference type="ARBA" id="ARBA00022729"/>
    </source>
</evidence>
<comment type="similarity">
    <text evidence="2 10">Belongs to the glycosyl hydrolase 28 family.</text>
</comment>
<accession>A0A0G2EY63</accession>
<evidence type="ECO:0000256" key="2">
    <source>
        <dbReference type="ARBA" id="ARBA00008834"/>
    </source>
</evidence>
<keyword evidence="13" id="KW-1185">Reference proteome</keyword>
<evidence type="ECO:0000256" key="8">
    <source>
        <dbReference type="ARBA" id="ARBA00023295"/>
    </source>
</evidence>
<comment type="caution">
    <text evidence="12">The sequence shown here is derived from an EMBL/GenBank/DDBJ whole genome shotgun (WGS) entry which is preliminary data.</text>
</comment>
<comment type="subcellular location">
    <subcellularLocation>
        <location evidence="1">Secreted</location>
    </subcellularLocation>
</comment>
<dbReference type="EMBL" id="LCWF01000028">
    <property type="protein sequence ID" value="KKY27109.1"/>
    <property type="molecule type" value="Genomic_DNA"/>
</dbReference>
<dbReference type="PANTHER" id="PTHR31736">
    <property type="match status" value="1"/>
</dbReference>
<dbReference type="InterPro" id="IPR012334">
    <property type="entry name" value="Pectin_lyas_fold"/>
</dbReference>
<dbReference type="GO" id="GO:0004650">
    <property type="term" value="F:polygalacturonase activity"/>
    <property type="evidence" value="ECO:0007669"/>
    <property type="project" value="InterPro"/>
</dbReference>
<gene>
    <name evidence="12" type="ORF">UCRPC4_g01243</name>
</gene>